<evidence type="ECO:0000256" key="9">
    <source>
        <dbReference type="ARBA" id="ARBA00023136"/>
    </source>
</evidence>
<feature type="transmembrane region" description="Helical" evidence="10">
    <location>
        <begin position="59"/>
        <end position="77"/>
    </location>
</feature>
<sequence>MSLAHPQPAYYLVNKMTLVRQTSPHARGPNSTQQVMKLLLMAAIPGILAQTWFFGWGALINLVWCSLIALGAEALILKMRNRPPGFFLSDGSAIVTAVLMALALPPFAPWWLTLTGVSFAIIIGKQLYGGLGNNPFNPAMLGYVLLLISFPQEMTQWLAPNGLEGYVGSFADAFNTIFPIFGQGVQLDAISMATPLDIVRENSTLTMAELRETNDALGTIAGKGWLWVNMAYLLGGLFLLYKKVFTWHAPVGMLAAMTVMATLFWGGIGSGSNGSPLFHLFSGATMLGAFFIITDPVSSATSTKGRLIFGALIGVLAYVIRVWGGYPDGVAFATLLMNMAAPTIDYYTQPRTYGHKKANKGLPKTD</sequence>
<dbReference type="EC" id="7.-.-.-" evidence="10"/>
<reference evidence="11 12" key="1">
    <citation type="submission" date="2024-06" db="EMBL/GenBank/DDBJ databases">
        <title>Genomic Encyclopedia of Type Strains, Phase V (KMG-V): Genome sequencing to study the core and pangenomes of soil and plant-associated prokaryotes.</title>
        <authorList>
            <person name="Whitman W."/>
        </authorList>
    </citation>
    <scope>NUCLEOTIDE SEQUENCE [LARGE SCALE GENOMIC DNA]</scope>
    <source>
        <strain evidence="11 12">NE40</strain>
    </source>
</reference>
<protein>
    <recommendedName>
        <fullName evidence="10">Ion-translocating oxidoreductase complex subunit D</fullName>
        <ecNumber evidence="10">7.-.-.-</ecNumber>
    </recommendedName>
    <alternativeName>
        <fullName evidence="10">Rnf electron transport complex subunit D</fullName>
    </alternativeName>
</protein>
<dbReference type="PANTHER" id="PTHR30578">
    <property type="entry name" value="ELECTRON TRANSPORT COMPLEX PROTEIN RNFD"/>
    <property type="match status" value="1"/>
</dbReference>
<dbReference type="PANTHER" id="PTHR30578:SF0">
    <property type="entry name" value="ION-TRANSLOCATING OXIDOREDUCTASE COMPLEX SUBUNIT D"/>
    <property type="match status" value="1"/>
</dbReference>
<comment type="function">
    <text evidence="10">Part of a membrane-bound complex that couples electron transfer with translocation of ions across the membrane.</text>
</comment>
<evidence type="ECO:0000256" key="2">
    <source>
        <dbReference type="ARBA" id="ARBA00022553"/>
    </source>
</evidence>
<dbReference type="Proteomes" id="UP001549366">
    <property type="component" value="Unassembled WGS sequence"/>
</dbReference>
<keyword evidence="1 10" id="KW-0813">Transport</keyword>
<comment type="subcellular location">
    <subcellularLocation>
        <location evidence="10">Cell inner membrane</location>
        <topology evidence="10">Multi-pass membrane protein</topology>
    </subcellularLocation>
</comment>
<comment type="caution">
    <text evidence="11">The sequence shown here is derived from an EMBL/GenBank/DDBJ whole genome shotgun (WGS) entry which is preliminary data.</text>
</comment>
<keyword evidence="2 10" id="KW-0597">Phosphoprotein</keyword>
<feature type="modified residue" description="FMN phosphoryl threonine" evidence="10">
    <location>
        <position position="194"/>
    </location>
</feature>
<dbReference type="InterPro" id="IPR011303">
    <property type="entry name" value="RnfD_bac"/>
</dbReference>
<dbReference type="InterPro" id="IPR004338">
    <property type="entry name" value="NqrB/RnfD"/>
</dbReference>
<dbReference type="Pfam" id="PF03116">
    <property type="entry name" value="NQR2_RnfD_RnfE"/>
    <property type="match status" value="1"/>
</dbReference>
<feature type="transmembrane region" description="Helical" evidence="10">
    <location>
        <begin position="224"/>
        <end position="241"/>
    </location>
</feature>
<dbReference type="EMBL" id="JBEWTB010000002">
    <property type="protein sequence ID" value="MET4758222.1"/>
    <property type="molecule type" value="Genomic_DNA"/>
</dbReference>
<organism evidence="11 12">
    <name type="scientific">Endozoicomonas lisbonensis</name>
    <dbReference type="NCBI Taxonomy" id="3120522"/>
    <lineage>
        <taxon>Bacteria</taxon>
        <taxon>Pseudomonadati</taxon>
        <taxon>Pseudomonadota</taxon>
        <taxon>Gammaproteobacteria</taxon>
        <taxon>Oceanospirillales</taxon>
        <taxon>Endozoicomonadaceae</taxon>
        <taxon>Endozoicomonas</taxon>
    </lineage>
</organism>
<comment type="subunit">
    <text evidence="10">The complex is composed of six subunits: RnfA, RnfB, RnfC, RnfD, RnfE and RnfG.</text>
</comment>
<dbReference type="NCBIfam" id="TIGR01946">
    <property type="entry name" value="rnfD"/>
    <property type="match status" value="1"/>
</dbReference>
<evidence type="ECO:0000256" key="8">
    <source>
        <dbReference type="ARBA" id="ARBA00022989"/>
    </source>
</evidence>
<evidence type="ECO:0000313" key="12">
    <source>
        <dbReference type="Proteomes" id="UP001549366"/>
    </source>
</evidence>
<comment type="cofactor">
    <cofactor evidence="10">
        <name>FMN</name>
        <dbReference type="ChEBI" id="CHEBI:58210"/>
    </cofactor>
</comment>
<keyword evidence="8 10" id="KW-1133">Transmembrane helix</keyword>
<evidence type="ECO:0000256" key="10">
    <source>
        <dbReference type="HAMAP-Rule" id="MF_00462"/>
    </source>
</evidence>
<evidence type="ECO:0000256" key="3">
    <source>
        <dbReference type="ARBA" id="ARBA00022630"/>
    </source>
</evidence>
<evidence type="ECO:0000256" key="4">
    <source>
        <dbReference type="ARBA" id="ARBA00022643"/>
    </source>
</evidence>
<accession>A0ABV2SKE1</accession>
<feature type="transmembrane region" description="Helical" evidence="10">
    <location>
        <begin position="253"/>
        <end position="271"/>
    </location>
</feature>
<feature type="transmembrane region" description="Helical" evidence="10">
    <location>
        <begin position="277"/>
        <end position="294"/>
    </location>
</feature>
<evidence type="ECO:0000256" key="5">
    <source>
        <dbReference type="ARBA" id="ARBA00022692"/>
    </source>
</evidence>
<proteinExistence type="inferred from homology"/>
<gene>
    <name evidence="10" type="primary">rnfD</name>
    <name evidence="11" type="ORF">V5J35_003414</name>
</gene>
<keyword evidence="7 10" id="KW-0249">Electron transport</keyword>
<keyword evidence="12" id="KW-1185">Reference proteome</keyword>
<evidence type="ECO:0000313" key="11">
    <source>
        <dbReference type="EMBL" id="MET4758222.1"/>
    </source>
</evidence>
<evidence type="ECO:0000256" key="6">
    <source>
        <dbReference type="ARBA" id="ARBA00022967"/>
    </source>
</evidence>
<name>A0ABV2SKE1_9GAMM</name>
<keyword evidence="9 10" id="KW-0472">Membrane</keyword>
<comment type="similarity">
    <text evidence="10">Belongs to the NqrB/RnfD family.</text>
</comment>
<feature type="transmembrane region" description="Helical" evidence="10">
    <location>
        <begin position="84"/>
        <end position="104"/>
    </location>
</feature>
<comment type="caution">
    <text evidence="10">Lacks conserved residue(s) required for the propagation of feature annotation.</text>
</comment>
<feature type="transmembrane region" description="Helical" evidence="10">
    <location>
        <begin position="306"/>
        <end position="324"/>
    </location>
</feature>
<keyword evidence="6 10" id="KW-1278">Translocase</keyword>
<keyword evidence="4 10" id="KW-0288">FMN</keyword>
<keyword evidence="10" id="KW-0997">Cell inner membrane</keyword>
<dbReference type="HAMAP" id="MF_00462">
    <property type="entry name" value="RsxD_RnfD"/>
    <property type="match status" value="1"/>
</dbReference>
<dbReference type="NCBIfam" id="NF002011">
    <property type="entry name" value="PRK00816.1"/>
    <property type="match status" value="1"/>
</dbReference>
<keyword evidence="3 10" id="KW-0285">Flavoprotein</keyword>
<keyword evidence="5 10" id="KW-0812">Transmembrane</keyword>
<keyword evidence="10" id="KW-1003">Cell membrane</keyword>
<evidence type="ECO:0000256" key="1">
    <source>
        <dbReference type="ARBA" id="ARBA00022448"/>
    </source>
</evidence>
<evidence type="ECO:0000256" key="7">
    <source>
        <dbReference type="ARBA" id="ARBA00022982"/>
    </source>
</evidence>